<feature type="transmembrane region" description="Helical" evidence="1">
    <location>
        <begin position="21"/>
        <end position="43"/>
    </location>
</feature>
<proteinExistence type="predicted"/>
<evidence type="ECO:0000313" key="2">
    <source>
        <dbReference type="EMBL" id="ADI63011.1"/>
    </source>
</evidence>
<organism evidence="2 3">
    <name type="scientific">Nostoc azollae (strain 0708)</name>
    <name type="common">Anabaena azollae (strain 0708)</name>
    <dbReference type="NCBI Taxonomy" id="551115"/>
    <lineage>
        <taxon>Bacteria</taxon>
        <taxon>Bacillati</taxon>
        <taxon>Cyanobacteriota</taxon>
        <taxon>Cyanophyceae</taxon>
        <taxon>Nostocales</taxon>
        <taxon>Nostocaceae</taxon>
        <taxon>Trichormus</taxon>
    </lineage>
</organism>
<reference evidence="2 3" key="1">
    <citation type="journal article" date="2010" name="PLoS ONE">
        <title>Genome erosion in a nitrogen-fixing vertically transmitted endosymbiotic multicellular cyanobacterium.</title>
        <authorList>
            <person name="Ran L."/>
            <person name="Larsson J."/>
            <person name="Vigil-Stenman T."/>
            <person name="Nylander J.A."/>
            <person name="Ininbergs K."/>
            <person name="Zheng W.W."/>
            <person name="Lapidus A."/>
            <person name="Lowry S."/>
            <person name="Haselkorn R."/>
            <person name="Bergman B."/>
        </authorList>
    </citation>
    <scope>NUCLEOTIDE SEQUENCE [LARGE SCALE GENOMIC DNA]</scope>
    <source>
        <strain evidence="2 3">0708</strain>
    </source>
</reference>
<protein>
    <submittedName>
        <fullName evidence="2">Uncharacterized protein</fullName>
    </submittedName>
</protein>
<name>D7E0A2_NOSA0</name>
<dbReference type="EMBL" id="CP002059">
    <property type="protein sequence ID" value="ADI63011.1"/>
    <property type="molecule type" value="Genomic_DNA"/>
</dbReference>
<keyword evidence="3" id="KW-1185">Reference proteome</keyword>
<gene>
    <name evidence="2" type="ordered locus">Aazo_0485</name>
</gene>
<dbReference type="HOGENOM" id="CLU_3219300_0_0_3"/>
<dbReference type="Proteomes" id="UP000001511">
    <property type="component" value="Chromosome"/>
</dbReference>
<sequence>MKADWLVIRSSAISFRIDLRIPVMVFSLLAVIGIAIQCAGKFLI</sequence>
<dbReference type="KEGG" id="naz:Aazo_0485"/>
<keyword evidence="1" id="KW-0472">Membrane</keyword>
<evidence type="ECO:0000256" key="1">
    <source>
        <dbReference type="SAM" id="Phobius"/>
    </source>
</evidence>
<keyword evidence="1" id="KW-1133">Transmembrane helix</keyword>
<evidence type="ECO:0000313" key="3">
    <source>
        <dbReference type="Proteomes" id="UP000001511"/>
    </source>
</evidence>
<accession>D7E0A2</accession>
<keyword evidence="1" id="KW-0812">Transmembrane</keyword>
<dbReference type="AlphaFoldDB" id="D7E0A2"/>